<sequence length="214" mass="25027">MHQGDSDKQKGVYYINTVDEVTQWQAIAAVEKISETYLLEALLGLLNQFPFEIIEFHSDNGSEYINRQVAELLNRLLIKLTKSRARHCNDNALVESKNGAVIRKWMGYAHIPQKHAQDINKFFKKYFNLYLNYYRPSIFPEIVFSAKRKEVKKYRYENTMTPFAKLKSIFEYKKFLKKNTSVVDLELFLSNDSPNEFAEKVVKAQDCLFNGIST</sequence>
<dbReference type="InterPro" id="IPR012337">
    <property type="entry name" value="RNaseH-like_sf"/>
</dbReference>
<reference evidence="2 3" key="1">
    <citation type="journal article" date="2016" name="Nat. Commun.">
        <title>Thousands of microbial genomes shed light on interconnected biogeochemical processes in an aquifer system.</title>
        <authorList>
            <person name="Anantharaman K."/>
            <person name="Brown C.T."/>
            <person name="Hug L.A."/>
            <person name="Sharon I."/>
            <person name="Castelle C.J."/>
            <person name="Probst A.J."/>
            <person name="Thomas B.C."/>
            <person name="Singh A."/>
            <person name="Wilkins M.J."/>
            <person name="Karaoz U."/>
            <person name="Brodie E.L."/>
            <person name="Williams K.H."/>
            <person name="Hubbard S.S."/>
            <person name="Banfield J.F."/>
        </authorList>
    </citation>
    <scope>NUCLEOTIDE SEQUENCE [LARGE SCALE GENOMIC DNA]</scope>
</reference>
<dbReference type="InterPro" id="IPR001584">
    <property type="entry name" value="Integrase_cat-core"/>
</dbReference>
<dbReference type="PROSITE" id="PS50994">
    <property type="entry name" value="INTEGRASE"/>
    <property type="match status" value="1"/>
</dbReference>
<feature type="domain" description="Integrase catalytic" evidence="1">
    <location>
        <begin position="1"/>
        <end position="148"/>
    </location>
</feature>
<dbReference type="GO" id="GO:0015074">
    <property type="term" value="P:DNA integration"/>
    <property type="evidence" value="ECO:0007669"/>
    <property type="project" value="InterPro"/>
</dbReference>
<gene>
    <name evidence="2" type="ORF">A2310_00340</name>
</gene>
<dbReference type="SUPFAM" id="SSF53098">
    <property type="entry name" value="Ribonuclease H-like"/>
    <property type="match status" value="1"/>
</dbReference>
<protein>
    <recommendedName>
        <fullName evidence="1">Integrase catalytic domain-containing protein</fullName>
    </recommendedName>
</protein>
<dbReference type="Gene3D" id="3.30.420.10">
    <property type="entry name" value="Ribonuclease H-like superfamily/Ribonuclease H"/>
    <property type="match status" value="1"/>
</dbReference>
<dbReference type="EMBL" id="MEUB01000036">
    <property type="protein sequence ID" value="OGC21740.1"/>
    <property type="molecule type" value="Genomic_DNA"/>
</dbReference>
<organism evidence="2 3">
    <name type="scientific">candidate division WOR-1 bacterium RIFOXYB2_FULL_37_13</name>
    <dbReference type="NCBI Taxonomy" id="1802579"/>
    <lineage>
        <taxon>Bacteria</taxon>
        <taxon>Bacillati</taxon>
        <taxon>Saganbacteria</taxon>
    </lineage>
</organism>
<evidence type="ECO:0000313" key="3">
    <source>
        <dbReference type="Proteomes" id="UP000178417"/>
    </source>
</evidence>
<name>A0A1F4SMV7_UNCSA</name>
<evidence type="ECO:0000313" key="2">
    <source>
        <dbReference type="EMBL" id="OGC21740.1"/>
    </source>
</evidence>
<accession>A0A1F4SMV7</accession>
<dbReference type="STRING" id="1802579.A2310_00340"/>
<dbReference type="GO" id="GO:0003676">
    <property type="term" value="F:nucleic acid binding"/>
    <property type="evidence" value="ECO:0007669"/>
    <property type="project" value="InterPro"/>
</dbReference>
<dbReference type="InterPro" id="IPR036397">
    <property type="entry name" value="RNaseH_sf"/>
</dbReference>
<comment type="caution">
    <text evidence="2">The sequence shown here is derived from an EMBL/GenBank/DDBJ whole genome shotgun (WGS) entry which is preliminary data.</text>
</comment>
<proteinExistence type="predicted"/>
<evidence type="ECO:0000259" key="1">
    <source>
        <dbReference type="PROSITE" id="PS50994"/>
    </source>
</evidence>
<dbReference type="AlphaFoldDB" id="A0A1F4SMV7"/>
<dbReference type="Proteomes" id="UP000178417">
    <property type="component" value="Unassembled WGS sequence"/>
</dbReference>